<sequence>MTIYEKVISELHQMRTIVNHIKKLGNLLPEIQDSKLKALLEATVSGLRRAHADPRVKNKSTPGNLYGLKENTLVQLVQYCETTIGTKKPEWQVEAERNNWGPKQ</sequence>
<dbReference type="EMBL" id="LCYC01000048">
    <property type="protein sequence ID" value="KWV73754.1"/>
    <property type="molecule type" value="Genomic_DNA"/>
</dbReference>
<protein>
    <submittedName>
        <fullName evidence="1">Uncharacterized protein</fullName>
    </submittedName>
</protein>
<proteinExistence type="predicted"/>
<dbReference type="RefSeq" id="WP_155717282.1">
    <property type="nucleotide sequence ID" value="NZ_LCYC01000048.1"/>
</dbReference>
<organism evidence="1 2">
    <name type="scientific">Pseudomonas fluorescens</name>
    <dbReference type="NCBI Taxonomy" id="294"/>
    <lineage>
        <taxon>Bacteria</taxon>
        <taxon>Pseudomonadati</taxon>
        <taxon>Pseudomonadota</taxon>
        <taxon>Gammaproteobacteria</taxon>
        <taxon>Pseudomonadales</taxon>
        <taxon>Pseudomonadaceae</taxon>
        <taxon>Pseudomonas</taxon>
    </lineage>
</organism>
<gene>
    <name evidence="1" type="ORF">PFL603g_03866</name>
</gene>
<dbReference type="Proteomes" id="UP000063434">
    <property type="component" value="Unassembled WGS sequence"/>
</dbReference>
<name>A0A120FYZ2_PSEFL</name>
<accession>A0A120FYZ2</accession>
<dbReference type="PATRIC" id="fig|294.195.peg.4137"/>
<dbReference type="AlphaFoldDB" id="A0A120FYZ2"/>
<evidence type="ECO:0000313" key="2">
    <source>
        <dbReference type="Proteomes" id="UP000063434"/>
    </source>
</evidence>
<evidence type="ECO:0000313" key="1">
    <source>
        <dbReference type="EMBL" id="KWV73754.1"/>
    </source>
</evidence>
<reference evidence="1 2" key="1">
    <citation type="submission" date="2015-05" db="EMBL/GenBank/DDBJ databases">
        <title>A genomic and transcriptomic approach to investigate the blue pigment phenotype in Pseudomonas fluorescens.</title>
        <authorList>
            <person name="Andreani N.A."/>
            <person name="Cardazzo B."/>
        </authorList>
    </citation>
    <scope>NUCLEOTIDE SEQUENCE [LARGE SCALE GENOMIC DNA]</scope>
    <source>
        <strain evidence="1 2">Ps_40</strain>
    </source>
</reference>
<comment type="caution">
    <text evidence="1">The sequence shown here is derived from an EMBL/GenBank/DDBJ whole genome shotgun (WGS) entry which is preliminary data.</text>
</comment>